<dbReference type="RefSeq" id="WP_204299977.1">
    <property type="nucleotide sequence ID" value="NZ_BAAAGQ010000038.1"/>
</dbReference>
<evidence type="ECO:0000313" key="1">
    <source>
        <dbReference type="EMBL" id="GID49903.1"/>
    </source>
</evidence>
<accession>A0ABQ3WUD8</accession>
<name>A0ABQ3WUD8_9ACTN</name>
<protein>
    <submittedName>
        <fullName evidence="1">Uncharacterized protein</fullName>
    </submittedName>
</protein>
<organism evidence="1">
    <name type="scientific">Actinoplanes campanulatus</name>
    <dbReference type="NCBI Taxonomy" id="113559"/>
    <lineage>
        <taxon>Bacteria</taxon>
        <taxon>Bacillati</taxon>
        <taxon>Actinomycetota</taxon>
        <taxon>Actinomycetes</taxon>
        <taxon>Micromonosporales</taxon>
        <taxon>Micromonosporaceae</taxon>
        <taxon>Actinoplanes</taxon>
    </lineage>
</organism>
<sequence length="151" mass="15273">MFAQMTDGDGVQVRRVVHLLVLAAIVLCGLAGPHLADAKLPAGKVAVTAHAHGYADDFASMASPAISSFVDGDFGLLGTPRIDSPADRSAGETCPGYTTGAATQTALTQDSATSRVTADAVAEPARSDGVGTPQGLQSSGLRIADLAVQRI</sequence>
<comment type="caution">
    <text evidence="1">The sequence shown here is derived from an EMBL/GenBank/DDBJ whole genome shotgun (WGS) entry which is preliminary data.</text>
</comment>
<proteinExistence type="predicted"/>
<gene>
    <name evidence="1" type="ORF">Aca07nite_71780</name>
</gene>
<reference evidence="1" key="1">
    <citation type="submission" date="2021-01" db="EMBL/GenBank/DDBJ databases">
        <title>Whole genome shotgun sequence of Actinoplanes capillaceus NBRC 16408.</title>
        <authorList>
            <person name="Komaki H."/>
            <person name="Tamura T."/>
        </authorList>
    </citation>
    <scope>NUCLEOTIDE SEQUENCE [LARGE SCALE GENOMIC DNA]</scope>
    <source>
        <strain evidence="1">NBRC 16408</strain>
    </source>
</reference>
<dbReference type="EMBL" id="BOMF01000136">
    <property type="protein sequence ID" value="GID49903.1"/>
    <property type="molecule type" value="Genomic_DNA"/>
</dbReference>